<dbReference type="AlphaFoldDB" id="A0A0D7B6N2"/>
<keyword evidence="1" id="KW-1133">Transmembrane helix</keyword>
<dbReference type="EMBL" id="KN880562">
    <property type="protein sequence ID" value="KIY66198.1"/>
    <property type="molecule type" value="Genomic_DNA"/>
</dbReference>
<keyword evidence="1" id="KW-0812">Transmembrane</keyword>
<proteinExistence type="predicted"/>
<feature type="transmembrane region" description="Helical" evidence="1">
    <location>
        <begin position="160"/>
        <end position="183"/>
    </location>
</feature>
<evidence type="ECO:0000313" key="3">
    <source>
        <dbReference type="Proteomes" id="UP000054007"/>
    </source>
</evidence>
<accession>A0A0D7B6N2</accession>
<reference evidence="2 3" key="1">
    <citation type="journal article" date="2015" name="Fungal Genet. Biol.">
        <title>Evolution of novel wood decay mechanisms in Agaricales revealed by the genome sequences of Fistulina hepatica and Cylindrobasidium torrendii.</title>
        <authorList>
            <person name="Floudas D."/>
            <person name="Held B.W."/>
            <person name="Riley R."/>
            <person name="Nagy L.G."/>
            <person name="Koehler G."/>
            <person name="Ransdell A.S."/>
            <person name="Younus H."/>
            <person name="Chow J."/>
            <person name="Chiniquy J."/>
            <person name="Lipzen A."/>
            <person name="Tritt A."/>
            <person name="Sun H."/>
            <person name="Haridas S."/>
            <person name="LaButti K."/>
            <person name="Ohm R.A."/>
            <person name="Kues U."/>
            <person name="Blanchette R.A."/>
            <person name="Grigoriev I.V."/>
            <person name="Minto R.E."/>
            <person name="Hibbett D.S."/>
        </authorList>
    </citation>
    <scope>NUCLEOTIDE SEQUENCE [LARGE SCALE GENOMIC DNA]</scope>
    <source>
        <strain evidence="2 3">FP15055 ss-10</strain>
    </source>
</reference>
<organism evidence="2 3">
    <name type="scientific">Cylindrobasidium torrendii FP15055 ss-10</name>
    <dbReference type="NCBI Taxonomy" id="1314674"/>
    <lineage>
        <taxon>Eukaryota</taxon>
        <taxon>Fungi</taxon>
        <taxon>Dikarya</taxon>
        <taxon>Basidiomycota</taxon>
        <taxon>Agaricomycotina</taxon>
        <taxon>Agaricomycetes</taxon>
        <taxon>Agaricomycetidae</taxon>
        <taxon>Agaricales</taxon>
        <taxon>Marasmiineae</taxon>
        <taxon>Physalacriaceae</taxon>
        <taxon>Cylindrobasidium</taxon>
    </lineage>
</organism>
<dbReference type="OrthoDB" id="2744793at2759"/>
<dbReference type="Proteomes" id="UP000054007">
    <property type="component" value="Unassembled WGS sequence"/>
</dbReference>
<evidence type="ECO:0000256" key="1">
    <source>
        <dbReference type="SAM" id="Phobius"/>
    </source>
</evidence>
<gene>
    <name evidence="2" type="ORF">CYLTODRAFT_355393</name>
</gene>
<keyword evidence="3" id="KW-1185">Reference proteome</keyword>
<protein>
    <recommendedName>
        <fullName evidence="4">G-protein coupled receptors family 1 profile domain-containing protein</fullName>
    </recommendedName>
</protein>
<sequence length="259" mass="29251">MNIFDFITRIEAYFIKLPDSSLSERLEIADERALVVALPSETLFLFNMVIADAVVIWRAWVLWQGDRLQRLVYIPITFLLATFAYAIVSIQCLGQDLAYIKSTTNGTKACSWGPAISWAISMLTNITSTALIALKAWYALRVREHIFSGPKVKEEKGVKVLLLLIESGFIYSLCWLTQLVVFFDFTERESANILWTICNVFGDQISGLYPTAIIVLTGIQRSISDIEGDDDDDSRRLDLSNPSFSNIGMQSTTVRERLE</sequence>
<keyword evidence="1" id="KW-0472">Membrane</keyword>
<feature type="transmembrane region" description="Helical" evidence="1">
    <location>
        <begin position="115"/>
        <end position="140"/>
    </location>
</feature>
<evidence type="ECO:0000313" key="2">
    <source>
        <dbReference type="EMBL" id="KIY66198.1"/>
    </source>
</evidence>
<name>A0A0D7B6N2_9AGAR</name>
<feature type="transmembrane region" description="Helical" evidence="1">
    <location>
        <begin position="72"/>
        <end position="94"/>
    </location>
</feature>
<evidence type="ECO:0008006" key="4">
    <source>
        <dbReference type="Google" id="ProtNLM"/>
    </source>
</evidence>